<evidence type="ECO:0000313" key="14">
    <source>
        <dbReference type="EMBL" id="EDY17109.1"/>
    </source>
</evidence>
<dbReference type="GO" id="GO:0005524">
    <property type="term" value="F:ATP binding"/>
    <property type="evidence" value="ECO:0007669"/>
    <property type="project" value="UniProtKB-KW"/>
</dbReference>
<dbReference type="PROSITE" id="PS50109">
    <property type="entry name" value="HIS_KIN"/>
    <property type="match status" value="1"/>
</dbReference>
<accession>B4D8Q1</accession>
<keyword evidence="4" id="KW-1003">Cell membrane</keyword>
<keyword evidence="9" id="KW-0067">ATP-binding</keyword>
<evidence type="ECO:0000256" key="6">
    <source>
        <dbReference type="ARBA" id="ARBA00022679"/>
    </source>
</evidence>
<dbReference type="InParanoid" id="B4D8Q1"/>
<keyword evidence="11" id="KW-1133">Transmembrane helix</keyword>
<dbReference type="Gene3D" id="3.30.565.10">
    <property type="entry name" value="Histidine kinase-like ATPase, C-terminal domain"/>
    <property type="match status" value="1"/>
</dbReference>
<dbReference type="Pfam" id="PF02518">
    <property type="entry name" value="HATPase_c"/>
    <property type="match status" value="1"/>
</dbReference>
<dbReference type="SMART" id="SM00387">
    <property type="entry name" value="HATPase_c"/>
    <property type="match status" value="1"/>
</dbReference>
<dbReference type="SUPFAM" id="SSF158472">
    <property type="entry name" value="HAMP domain-like"/>
    <property type="match status" value="1"/>
</dbReference>
<proteinExistence type="predicted"/>
<gene>
    <name evidence="14" type="ORF">CfE428DRAFT_5291</name>
</gene>
<dbReference type="EC" id="2.7.13.3" evidence="3"/>
<evidence type="ECO:0000256" key="8">
    <source>
        <dbReference type="ARBA" id="ARBA00022777"/>
    </source>
</evidence>
<evidence type="ECO:0000259" key="13">
    <source>
        <dbReference type="PROSITE" id="PS50885"/>
    </source>
</evidence>
<keyword evidence="11" id="KW-0812">Transmembrane</keyword>
<comment type="subcellular location">
    <subcellularLocation>
        <location evidence="2">Cell membrane</location>
        <topology evidence="2">Multi-pass membrane protein</topology>
    </subcellularLocation>
</comment>
<dbReference type="InterPro" id="IPR036097">
    <property type="entry name" value="HisK_dim/P_sf"/>
</dbReference>
<dbReference type="PRINTS" id="PR00344">
    <property type="entry name" value="BCTRLSENSOR"/>
</dbReference>
<dbReference type="InterPro" id="IPR003660">
    <property type="entry name" value="HAMP_dom"/>
</dbReference>
<dbReference type="SUPFAM" id="SSF47384">
    <property type="entry name" value="Homodimeric domain of signal transducing histidine kinase"/>
    <property type="match status" value="1"/>
</dbReference>
<evidence type="ECO:0000313" key="15">
    <source>
        <dbReference type="Proteomes" id="UP000005824"/>
    </source>
</evidence>
<keyword evidence="8 14" id="KW-0418">Kinase</keyword>
<evidence type="ECO:0000256" key="10">
    <source>
        <dbReference type="SAM" id="MobiDB-lite"/>
    </source>
</evidence>
<dbReference type="InterPro" id="IPR003594">
    <property type="entry name" value="HATPase_dom"/>
</dbReference>
<organism evidence="14 15">
    <name type="scientific">Chthoniobacter flavus Ellin428</name>
    <dbReference type="NCBI Taxonomy" id="497964"/>
    <lineage>
        <taxon>Bacteria</taxon>
        <taxon>Pseudomonadati</taxon>
        <taxon>Verrucomicrobiota</taxon>
        <taxon>Spartobacteria</taxon>
        <taxon>Chthoniobacterales</taxon>
        <taxon>Chthoniobacteraceae</taxon>
        <taxon>Chthoniobacter</taxon>
    </lineage>
</organism>
<evidence type="ECO:0000256" key="7">
    <source>
        <dbReference type="ARBA" id="ARBA00022741"/>
    </source>
</evidence>
<dbReference type="eggNOG" id="COG5000">
    <property type="taxonomic scope" value="Bacteria"/>
</dbReference>
<protein>
    <recommendedName>
        <fullName evidence="3">histidine kinase</fullName>
        <ecNumber evidence="3">2.7.13.3</ecNumber>
    </recommendedName>
</protein>
<comment type="caution">
    <text evidence="14">The sequence shown here is derived from an EMBL/GenBank/DDBJ whole genome shotgun (WGS) entry which is preliminary data.</text>
</comment>
<dbReference type="eggNOG" id="COG2205">
    <property type="taxonomic scope" value="Bacteria"/>
</dbReference>
<dbReference type="PANTHER" id="PTHR44936:SF10">
    <property type="entry name" value="SENSOR PROTEIN RSTB"/>
    <property type="match status" value="1"/>
</dbReference>
<dbReference type="InterPro" id="IPR036890">
    <property type="entry name" value="HATPase_C_sf"/>
</dbReference>
<feature type="transmembrane region" description="Helical" evidence="11">
    <location>
        <begin position="252"/>
        <end position="271"/>
    </location>
</feature>
<feature type="compositionally biased region" description="Pro residues" evidence="10">
    <location>
        <begin position="172"/>
        <end position="195"/>
    </location>
</feature>
<dbReference type="Proteomes" id="UP000005824">
    <property type="component" value="Unassembled WGS sequence"/>
</dbReference>
<dbReference type="Gene3D" id="6.10.340.10">
    <property type="match status" value="1"/>
</dbReference>
<sequence length="576" mass="62493">MPTPTKAASLPGFRFPLSLKILLWFALNLGFIVAAAVIFARGQLKLGLDSLLAGPVNDRLQSMALVLSRQLNEEAQPKWEQSIQSTSAAYHLQMGLFRNDGGALTTGMTLPAEVRARLLELQPVQRSKPGPPPARRPIGPEGRPPPEDDPSGRPPPDDFNREGRPPSNGPRHGPPPPRPDPPPPHEGGDDSPPPAVQGGFPKMMVHTNSPSLFWVLIRMPVLDRQTRPPAPTTLVLSTDDLRGGGLLFDYRPWLIGGGAVLILSVLMWAPLVRGITRALRQMTGAAESIAQGRFETHVEANRADEIGRLGGALNHMSARLREFFTGQKRFLGDIAHELCSPLARMEMALSILEQRADHKQRDYVEDVREELRHMSELVHELLSFSKAGVGGKNVELKPVPLAEMTGRVVAREAKEHGGVIVDVPGTLSVMAEPDLLARALGNVIRNALRYAAPTHAGGENYSYRPTVQSDGRPSGPITVSARDRGERISLMVTDCGPGVPEEALHRLFDPFFRPESARTRETGGTGLGLAIVKSCVEACGGTVAVRNVKPSGLQVEFELRKAQPQAVGKNWMASKT</sequence>
<name>B4D8Q1_9BACT</name>
<dbReference type="STRING" id="497964.CfE428DRAFT_5291"/>
<dbReference type="PROSITE" id="PS50885">
    <property type="entry name" value="HAMP"/>
    <property type="match status" value="1"/>
</dbReference>
<feature type="domain" description="HAMP" evidence="13">
    <location>
        <begin position="273"/>
        <end position="325"/>
    </location>
</feature>
<dbReference type="SUPFAM" id="SSF55874">
    <property type="entry name" value="ATPase domain of HSP90 chaperone/DNA topoisomerase II/histidine kinase"/>
    <property type="match status" value="1"/>
</dbReference>
<feature type="transmembrane region" description="Helical" evidence="11">
    <location>
        <begin position="21"/>
        <end position="40"/>
    </location>
</feature>
<keyword evidence="6 14" id="KW-0808">Transferase</keyword>
<dbReference type="InterPro" id="IPR003661">
    <property type="entry name" value="HisK_dim/P_dom"/>
</dbReference>
<dbReference type="Gene3D" id="1.10.287.130">
    <property type="match status" value="1"/>
</dbReference>
<dbReference type="CDD" id="cd06225">
    <property type="entry name" value="HAMP"/>
    <property type="match status" value="1"/>
</dbReference>
<comment type="catalytic activity">
    <reaction evidence="1">
        <text>ATP + protein L-histidine = ADP + protein N-phospho-L-histidine.</text>
        <dbReference type="EC" id="2.7.13.3"/>
    </reaction>
</comment>
<feature type="region of interest" description="Disordered" evidence="10">
    <location>
        <begin position="122"/>
        <end position="203"/>
    </location>
</feature>
<dbReference type="EMBL" id="ABVL01000023">
    <property type="protein sequence ID" value="EDY17109.1"/>
    <property type="molecule type" value="Genomic_DNA"/>
</dbReference>
<keyword evidence="15" id="KW-1185">Reference proteome</keyword>
<dbReference type="SMART" id="SM00304">
    <property type="entry name" value="HAMP"/>
    <property type="match status" value="1"/>
</dbReference>
<reference evidence="14 15" key="1">
    <citation type="journal article" date="2011" name="J. Bacteriol.">
        <title>Genome sequence of Chthoniobacter flavus Ellin428, an aerobic heterotrophic soil bacterium.</title>
        <authorList>
            <person name="Kant R."/>
            <person name="van Passel M.W."/>
            <person name="Palva A."/>
            <person name="Lucas S."/>
            <person name="Lapidus A."/>
            <person name="Glavina Del Rio T."/>
            <person name="Dalin E."/>
            <person name="Tice H."/>
            <person name="Bruce D."/>
            <person name="Goodwin L."/>
            <person name="Pitluck S."/>
            <person name="Larimer F.W."/>
            <person name="Land M.L."/>
            <person name="Hauser L."/>
            <person name="Sangwan P."/>
            <person name="de Vos W.M."/>
            <person name="Janssen P.H."/>
            <person name="Smidt H."/>
        </authorList>
    </citation>
    <scope>NUCLEOTIDE SEQUENCE [LARGE SCALE GENOMIC DNA]</scope>
    <source>
        <strain evidence="14 15">Ellin428</strain>
    </source>
</reference>
<dbReference type="GO" id="GO:0000155">
    <property type="term" value="F:phosphorelay sensor kinase activity"/>
    <property type="evidence" value="ECO:0007669"/>
    <property type="project" value="InterPro"/>
</dbReference>
<evidence type="ECO:0000256" key="5">
    <source>
        <dbReference type="ARBA" id="ARBA00022553"/>
    </source>
</evidence>
<dbReference type="AlphaFoldDB" id="B4D8Q1"/>
<feature type="compositionally biased region" description="Basic and acidic residues" evidence="10">
    <location>
        <begin position="155"/>
        <end position="164"/>
    </location>
</feature>
<dbReference type="PANTHER" id="PTHR44936">
    <property type="entry name" value="SENSOR PROTEIN CREC"/>
    <property type="match status" value="1"/>
</dbReference>
<keyword evidence="11" id="KW-0472">Membrane</keyword>
<dbReference type="InterPro" id="IPR005467">
    <property type="entry name" value="His_kinase_dom"/>
</dbReference>
<feature type="domain" description="Histidine kinase" evidence="12">
    <location>
        <begin position="333"/>
        <end position="563"/>
    </location>
</feature>
<keyword evidence="7" id="KW-0547">Nucleotide-binding</keyword>
<evidence type="ECO:0000256" key="11">
    <source>
        <dbReference type="SAM" id="Phobius"/>
    </source>
</evidence>
<dbReference type="Pfam" id="PF00672">
    <property type="entry name" value="HAMP"/>
    <property type="match status" value="1"/>
</dbReference>
<dbReference type="RefSeq" id="WP_006982612.1">
    <property type="nucleotide sequence ID" value="NZ_ABVL01000023.1"/>
</dbReference>
<evidence type="ECO:0000256" key="3">
    <source>
        <dbReference type="ARBA" id="ARBA00012438"/>
    </source>
</evidence>
<evidence type="ECO:0000256" key="1">
    <source>
        <dbReference type="ARBA" id="ARBA00000085"/>
    </source>
</evidence>
<dbReference type="GO" id="GO:0005886">
    <property type="term" value="C:plasma membrane"/>
    <property type="evidence" value="ECO:0007669"/>
    <property type="project" value="UniProtKB-SubCell"/>
</dbReference>
<dbReference type="InterPro" id="IPR004358">
    <property type="entry name" value="Sig_transdc_His_kin-like_C"/>
</dbReference>
<dbReference type="Pfam" id="PF00512">
    <property type="entry name" value="HisKA"/>
    <property type="match status" value="1"/>
</dbReference>
<evidence type="ECO:0000256" key="2">
    <source>
        <dbReference type="ARBA" id="ARBA00004651"/>
    </source>
</evidence>
<evidence type="ECO:0000256" key="9">
    <source>
        <dbReference type="ARBA" id="ARBA00022840"/>
    </source>
</evidence>
<evidence type="ECO:0000256" key="4">
    <source>
        <dbReference type="ARBA" id="ARBA00022475"/>
    </source>
</evidence>
<dbReference type="InterPro" id="IPR050980">
    <property type="entry name" value="2C_sensor_his_kinase"/>
</dbReference>
<dbReference type="SMART" id="SM00388">
    <property type="entry name" value="HisKA"/>
    <property type="match status" value="1"/>
</dbReference>
<dbReference type="CDD" id="cd00082">
    <property type="entry name" value="HisKA"/>
    <property type="match status" value="1"/>
</dbReference>
<evidence type="ECO:0000259" key="12">
    <source>
        <dbReference type="PROSITE" id="PS50109"/>
    </source>
</evidence>
<keyword evidence="5" id="KW-0597">Phosphoprotein</keyword>